<sequence>MPGGLLAQQRFTISGYVRSGADRSVLPGASVAVPTLGTGATADAEGFYSLTLPEGRYQLSISFIGYQTQTRELNLTKSQRISFSLPEASNQLGEVVIEGTGTLEQKLQTTQMSVEHLNARDAKLLPALFGEVDLLKTLQLKPGVQNGGEGTSGLFVRGGSADQNLFLLDDAVVYNPSHLFGLFSVFNADAIQSVDLYKGGFPAQYGGRLSSVVDVKTKDGNPEKLGVSGGLGLISSRLTLDGPIVKDKGAFSLSGRRTYFDVFTRQINKLNKDTEDYSPIPDYYFYDFNAKANYKLGQKDQVFLTGYYGRDVFGFNSTGGFNFDFTWGNAVGALRWNHVFSPKLFLNTTVSATRYQYQIANKLDQFGFSLSSEILDYALRSDLDYLASDKHTLKLGVSATNHRFNVGRLSASSTDGSLNIGSEIIYRGQEASVYASDNFKASDKLQLDYGLRLTGFQSGSDRYAALEPRGAVRYSLTPKTSVKASYAMMYQYVHLVTNSGASLPTDIWYPSRLNVKPQRSQQVATGISFLLGEGKYLLTDEVYYKWAQNQVDFRDGAQLFANEDLDAEFLFGKGWSYGNEIYLEKKSGRTTGWLGYSLAWTQRQFPPQRGSSGVNNGKVFYPTYDRRHNLTVVGLHQLNERINLTASFVFTSGAPTTLPQGRFLVQDIFGDNPMAVPIYPDRNTYRMAPYHRMDLGMVYKLRPKRGESDLTFSVYNAYNRRNPYFIYFEQVRNKETREVTNFRARQVSLFPVIPSVTYNFKF</sequence>
<keyword evidence="2" id="KW-0813">Transport</keyword>
<keyword evidence="4" id="KW-0812">Transmembrane</keyword>
<evidence type="ECO:0000256" key="10">
    <source>
        <dbReference type="RuleBase" id="RU003357"/>
    </source>
</evidence>
<evidence type="ECO:0000313" key="13">
    <source>
        <dbReference type="EMBL" id="UOQ55436.1"/>
    </source>
</evidence>
<dbReference type="InterPro" id="IPR008969">
    <property type="entry name" value="CarboxyPept-like_regulatory"/>
</dbReference>
<evidence type="ECO:0000256" key="2">
    <source>
        <dbReference type="ARBA" id="ARBA00022448"/>
    </source>
</evidence>
<dbReference type="InterPro" id="IPR000531">
    <property type="entry name" value="Beta-barrel_TonB"/>
</dbReference>
<dbReference type="PANTHER" id="PTHR30069:SF29">
    <property type="entry name" value="HEMOGLOBIN AND HEMOGLOBIN-HAPTOGLOBIN-BINDING PROTEIN 1-RELATED"/>
    <property type="match status" value="1"/>
</dbReference>
<gene>
    <name evidence="13" type="ORF">MUN80_11915</name>
</gene>
<keyword evidence="14" id="KW-1185">Reference proteome</keyword>
<evidence type="ECO:0000259" key="11">
    <source>
        <dbReference type="Pfam" id="PF00593"/>
    </source>
</evidence>
<reference evidence="13 14" key="1">
    <citation type="submission" date="2022-04" db="EMBL/GenBank/DDBJ databases">
        <title>Hymenobacter sp. isolated from the air.</title>
        <authorList>
            <person name="Won M."/>
            <person name="Lee C.-M."/>
            <person name="Woen H.-Y."/>
            <person name="Kwon S.-W."/>
        </authorList>
    </citation>
    <scope>NUCLEOTIDE SEQUENCE [LARGE SCALE GENOMIC DNA]</scope>
    <source>
        <strain evidence="14">5116 S-27</strain>
    </source>
</reference>
<dbReference type="Gene3D" id="2.60.40.1120">
    <property type="entry name" value="Carboxypeptidase-like, regulatory domain"/>
    <property type="match status" value="1"/>
</dbReference>
<evidence type="ECO:0000256" key="3">
    <source>
        <dbReference type="ARBA" id="ARBA00022452"/>
    </source>
</evidence>
<keyword evidence="3" id="KW-1134">Transmembrane beta strand</keyword>
<evidence type="ECO:0000259" key="12">
    <source>
        <dbReference type="Pfam" id="PF07715"/>
    </source>
</evidence>
<organism evidence="13 14">
    <name type="scientific">Hymenobacter cellulosivorans</name>
    <dbReference type="NCBI Taxonomy" id="2932249"/>
    <lineage>
        <taxon>Bacteria</taxon>
        <taxon>Pseudomonadati</taxon>
        <taxon>Bacteroidota</taxon>
        <taxon>Cytophagia</taxon>
        <taxon>Cytophagales</taxon>
        <taxon>Hymenobacteraceae</taxon>
        <taxon>Hymenobacter</taxon>
    </lineage>
</organism>
<keyword evidence="7 10" id="KW-0472">Membrane</keyword>
<evidence type="ECO:0000256" key="8">
    <source>
        <dbReference type="ARBA" id="ARBA00023170"/>
    </source>
</evidence>
<comment type="subcellular location">
    <subcellularLocation>
        <location evidence="1">Cell outer membrane</location>
        <topology evidence="1">Multi-pass membrane protein</topology>
    </subcellularLocation>
</comment>
<protein>
    <submittedName>
        <fullName evidence="13">TonB-dependent receptor</fullName>
    </submittedName>
</protein>
<evidence type="ECO:0000256" key="1">
    <source>
        <dbReference type="ARBA" id="ARBA00004571"/>
    </source>
</evidence>
<keyword evidence="5" id="KW-0732">Signal</keyword>
<name>A0ABY4FKE0_9BACT</name>
<evidence type="ECO:0000256" key="7">
    <source>
        <dbReference type="ARBA" id="ARBA00023136"/>
    </source>
</evidence>
<dbReference type="RefSeq" id="WP_244724191.1">
    <property type="nucleotide sequence ID" value="NZ_CP095049.1"/>
</dbReference>
<evidence type="ECO:0000313" key="14">
    <source>
        <dbReference type="Proteomes" id="UP000831785"/>
    </source>
</evidence>
<proteinExistence type="inferred from homology"/>
<evidence type="ECO:0000256" key="5">
    <source>
        <dbReference type="ARBA" id="ARBA00022729"/>
    </source>
</evidence>
<dbReference type="SUPFAM" id="SSF56935">
    <property type="entry name" value="Porins"/>
    <property type="match status" value="1"/>
</dbReference>
<feature type="domain" description="TonB-dependent receptor plug" evidence="12">
    <location>
        <begin position="130"/>
        <end position="208"/>
    </location>
</feature>
<dbReference type="Gene3D" id="2.40.170.20">
    <property type="entry name" value="TonB-dependent receptor, beta-barrel domain"/>
    <property type="match status" value="1"/>
</dbReference>
<keyword evidence="6 10" id="KW-0798">TonB box</keyword>
<dbReference type="Proteomes" id="UP000831785">
    <property type="component" value="Chromosome"/>
</dbReference>
<keyword evidence="9" id="KW-0998">Cell outer membrane</keyword>
<dbReference type="Pfam" id="PF13715">
    <property type="entry name" value="CarbopepD_reg_2"/>
    <property type="match status" value="1"/>
</dbReference>
<dbReference type="InterPro" id="IPR037066">
    <property type="entry name" value="Plug_dom_sf"/>
</dbReference>
<comment type="similarity">
    <text evidence="10">Belongs to the TonB-dependent receptor family.</text>
</comment>
<evidence type="ECO:0000256" key="6">
    <source>
        <dbReference type="ARBA" id="ARBA00023077"/>
    </source>
</evidence>
<dbReference type="SUPFAM" id="SSF49464">
    <property type="entry name" value="Carboxypeptidase regulatory domain-like"/>
    <property type="match status" value="1"/>
</dbReference>
<dbReference type="PANTHER" id="PTHR30069">
    <property type="entry name" value="TONB-DEPENDENT OUTER MEMBRANE RECEPTOR"/>
    <property type="match status" value="1"/>
</dbReference>
<dbReference type="InterPro" id="IPR012910">
    <property type="entry name" value="Plug_dom"/>
</dbReference>
<dbReference type="InterPro" id="IPR036942">
    <property type="entry name" value="Beta-barrel_TonB_sf"/>
</dbReference>
<dbReference type="EMBL" id="CP095049">
    <property type="protein sequence ID" value="UOQ55436.1"/>
    <property type="molecule type" value="Genomic_DNA"/>
</dbReference>
<dbReference type="Pfam" id="PF07715">
    <property type="entry name" value="Plug"/>
    <property type="match status" value="1"/>
</dbReference>
<evidence type="ECO:0000256" key="9">
    <source>
        <dbReference type="ARBA" id="ARBA00023237"/>
    </source>
</evidence>
<keyword evidence="8 13" id="KW-0675">Receptor</keyword>
<dbReference type="Gene3D" id="2.170.130.10">
    <property type="entry name" value="TonB-dependent receptor, plug domain"/>
    <property type="match status" value="1"/>
</dbReference>
<dbReference type="InterPro" id="IPR039426">
    <property type="entry name" value="TonB-dep_rcpt-like"/>
</dbReference>
<accession>A0ABY4FKE0</accession>
<dbReference type="Pfam" id="PF00593">
    <property type="entry name" value="TonB_dep_Rec_b-barrel"/>
    <property type="match status" value="1"/>
</dbReference>
<evidence type="ECO:0000256" key="4">
    <source>
        <dbReference type="ARBA" id="ARBA00022692"/>
    </source>
</evidence>
<feature type="domain" description="TonB-dependent receptor-like beta-barrel" evidence="11">
    <location>
        <begin position="273"/>
        <end position="716"/>
    </location>
</feature>